<organism evidence="1 2">
    <name type="scientific">Haemophilus parahaemolyticus</name>
    <dbReference type="NCBI Taxonomy" id="735"/>
    <lineage>
        <taxon>Bacteria</taxon>
        <taxon>Pseudomonadati</taxon>
        <taxon>Pseudomonadota</taxon>
        <taxon>Gammaproteobacteria</taxon>
        <taxon>Pasteurellales</taxon>
        <taxon>Pasteurellaceae</taxon>
        <taxon>Haemophilus</taxon>
    </lineage>
</organism>
<dbReference type="STRING" id="735.B0185_01765"/>
<dbReference type="RefSeq" id="WP_111313689.1">
    <property type="nucleotide sequence ID" value="NZ_CAUQRN010000006.1"/>
</dbReference>
<evidence type="ECO:0000313" key="1">
    <source>
        <dbReference type="EMBL" id="RDE99746.1"/>
    </source>
</evidence>
<proteinExistence type="predicted"/>
<dbReference type="Proteomes" id="UP000253999">
    <property type="component" value="Unassembled WGS sequence"/>
</dbReference>
<reference evidence="1 2" key="1">
    <citation type="submission" date="2018-05" db="EMBL/GenBank/DDBJ databases">
        <title>Draft Genome Sequences for a Diverse set of 7 Haemophilus Species.</title>
        <authorList>
            <person name="Nichols M."/>
            <person name="Topaz N."/>
            <person name="Wang X."/>
            <person name="Wang X."/>
            <person name="Boxrud D."/>
        </authorList>
    </citation>
    <scope>NUCLEOTIDE SEQUENCE [LARGE SCALE GENOMIC DNA]</scope>
    <source>
        <strain evidence="1 2">C2010039593</strain>
    </source>
</reference>
<name>A0A369Z8X0_HAEPH</name>
<sequence length="110" mass="12873">MLRYAKKEFELDKHPKESKATLRAHLLSLYEQTGEIPVELENEPPNDAVAYLLGYFQQLSTARQCGMSLNPLTFTEIEAWGRLYKIKLDSWEIDVIKQLDLIYLNTQMEH</sequence>
<dbReference type="AlphaFoldDB" id="A0A369Z8X0"/>
<evidence type="ECO:0000313" key="2">
    <source>
        <dbReference type="Proteomes" id="UP000253999"/>
    </source>
</evidence>
<dbReference type="InterPro" id="IPR056919">
    <property type="entry name" value="Phage_TAC_18"/>
</dbReference>
<protein>
    <submittedName>
        <fullName evidence="1">Uncharacterized protein</fullName>
    </submittedName>
</protein>
<dbReference type="Pfam" id="PF23812">
    <property type="entry name" value="Phage_TAC_18"/>
    <property type="match status" value="1"/>
</dbReference>
<dbReference type="EMBL" id="QEQD01000015">
    <property type="protein sequence ID" value="RDE99746.1"/>
    <property type="molecule type" value="Genomic_DNA"/>
</dbReference>
<comment type="caution">
    <text evidence="1">The sequence shown here is derived from an EMBL/GenBank/DDBJ whole genome shotgun (WGS) entry which is preliminary data.</text>
</comment>
<accession>A0A369Z8X0</accession>
<gene>
    <name evidence="1" type="ORF">DPV98_10490</name>
</gene>